<feature type="compositionally biased region" description="Basic and acidic residues" evidence="1">
    <location>
        <begin position="301"/>
        <end position="326"/>
    </location>
</feature>
<evidence type="ECO:0000313" key="3">
    <source>
        <dbReference type="Proteomes" id="UP000604046"/>
    </source>
</evidence>
<evidence type="ECO:0000313" key="2">
    <source>
        <dbReference type="EMBL" id="CAE7311160.1"/>
    </source>
</evidence>
<sequence length="326" mass="35147">MAGRTQPWKCNSCGNMVKGSQTFCGLCGQPWYAYTAKEDSWSSAPWRSQAKSPRRRVSPRRRQPDPGTASTVPKAPAKGGKGGKPHTPQAPQAAQLPLPPEPEVGPGPKAVSAPALPPQQTEEQKLLAQLAALVPAEKMSPDLQAKLGALNTGQASVQGKILHKLVSAQTEVRKELEAIRTQKATYASNWEAYLRSIEELLQQQFKERAVAMEDFAQVETQWASKLASVSAQLAAATTGETPEGMIDLTEDEVAEAAKAESEVRMDVDRETKAVEARQQCLTTALNTALKDASESAAKAANDARERTPRRSRKSEPGEKTDESPPG</sequence>
<feature type="compositionally biased region" description="Polar residues" evidence="1">
    <location>
        <begin position="41"/>
        <end position="51"/>
    </location>
</feature>
<feature type="region of interest" description="Disordered" evidence="1">
    <location>
        <begin position="38"/>
        <end position="122"/>
    </location>
</feature>
<feature type="compositionally biased region" description="Basic residues" evidence="1">
    <location>
        <begin position="52"/>
        <end position="61"/>
    </location>
</feature>
<feature type="region of interest" description="Disordered" evidence="1">
    <location>
        <begin position="287"/>
        <end position="326"/>
    </location>
</feature>
<keyword evidence="3" id="KW-1185">Reference proteome</keyword>
<reference evidence="2" key="1">
    <citation type="submission" date="2021-02" db="EMBL/GenBank/DDBJ databases">
        <authorList>
            <person name="Dougan E. K."/>
            <person name="Rhodes N."/>
            <person name="Thang M."/>
            <person name="Chan C."/>
        </authorList>
    </citation>
    <scope>NUCLEOTIDE SEQUENCE</scope>
</reference>
<protein>
    <submittedName>
        <fullName evidence="2">PUF3 protein</fullName>
    </submittedName>
</protein>
<gene>
    <name evidence="2" type="primary">PUF3</name>
    <name evidence="2" type="ORF">SNAT2548_LOCUS16351</name>
</gene>
<feature type="compositionally biased region" description="Low complexity" evidence="1">
    <location>
        <begin position="288"/>
        <end position="300"/>
    </location>
</feature>
<comment type="caution">
    <text evidence="2">The sequence shown here is derived from an EMBL/GenBank/DDBJ whole genome shotgun (WGS) entry which is preliminary data.</text>
</comment>
<dbReference type="Proteomes" id="UP000604046">
    <property type="component" value="Unassembled WGS sequence"/>
</dbReference>
<evidence type="ECO:0000256" key="1">
    <source>
        <dbReference type="SAM" id="MobiDB-lite"/>
    </source>
</evidence>
<accession>A0A812NFY9</accession>
<dbReference type="EMBL" id="CAJNDS010002079">
    <property type="protein sequence ID" value="CAE7311160.1"/>
    <property type="molecule type" value="Genomic_DNA"/>
</dbReference>
<proteinExistence type="predicted"/>
<name>A0A812NFY9_9DINO</name>
<organism evidence="2 3">
    <name type="scientific">Symbiodinium natans</name>
    <dbReference type="NCBI Taxonomy" id="878477"/>
    <lineage>
        <taxon>Eukaryota</taxon>
        <taxon>Sar</taxon>
        <taxon>Alveolata</taxon>
        <taxon>Dinophyceae</taxon>
        <taxon>Suessiales</taxon>
        <taxon>Symbiodiniaceae</taxon>
        <taxon>Symbiodinium</taxon>
    </lineage>
</organism>
<dbReference type="AlphaFoldDB" id="A0A812NFY9"/>